<keyword evidence="2 3" id="KW-0808">Transferase</keyword>
<dbReference type="InterPro" id="IPR004629">
    <property type="entry name" value="WecG_TagA_CpsF"/>
</dbReference>
<dbReference type="PANTHER" id="PTHR34136">
    <property type="match status" value="1"/>
</dbReference>
<dbReference type="Pfam" id="PF03808">
    <property type="entry name" value="Glyco_tran_WecG"/>
    <property type="match status" value="1"/>
</dbReference>
<accession>D6TMZ0</accession>
<dbReference type="GO" id="GO:0047244">
    <property type="term" value="F:N-acetylglucosaminyldiphosphoundecaprenol N-acetyl-beta-D-mannosaminyltransferase activity"/>
    <property type="evidence" value="ECO:0007669"/>
    <property type="project" value="UniProtKB-EC"/>
</dbReference>
<gene>
    <name evidence="3" type="ORF">Krac_8465</name>
</gene>
<dbReference type="EC" id="2.4.1.187" evidence="3"/>
<keyword evidence="1 3" id="KW-0328">Glycosyltransferase</keyword>
<dbReference type="PANTHER" id="PTHR34136:SF1">
    <property type="entry name" value="UDP-N-ACETYL-D-MANNOSAMINURONIC ACID TRANSFERASE"/>
    <property type="match status" value="1"/>
</dbReference>
<sequence length="263" mass="29338">MSSPMLQTGQRDSDISVSVLGIRVDRLTQHQALDYIDQLISLRREHSEEVRCQQVITVNTEFVIEARRNTAFRACINEAELVVPDGMGIVWATRYLGRPAPERVTGTDTLPELAKLCAARGYRLYLLGAAPGVAESAAERLCALAPGLQIAGTYAGSPDPTEEEPILERIRQAQADVVCVAYGAPAQELWIYRNLSRLPAAVAMGVGGAYDFLAGRKLRAPKAMQRMGLEWLYRLYREPWRIWRMLAIPRFMILVLLKGQKKA</sequence>
<dbReference type="AlphaFoldDB" id="D6TMZ0"/>
<dbReference type="eggNOG" id="COG1922">
    <property type="taxonomic scope" value="Bacteria"/>
</dbReference>
<keyword evidence="4" id="KW-1185">Reference proteome</keyword>
<proteinExistence type="predicted"/>
<evidence type="ECO:0000256" key="1">
    <source>
        <dbReference type="ARBA" id="ARBA00022676"/>
    </source>
</evidence>
<protein>
    <submittedName>
        <fullName evidence="3">Glycosyl transferase, WecB/TagA/CpsF family</fullName>
        <ecNumber evidence="3">2.4.1.187</ecNumber>
    </submittedName>
</protein>
<dbReference type="NCBIfam" id="TIGR00696">
    <property type="entry name" value="wecG_tagA_cpsF"/>
    <property type="match status" value="1"/>
</dbReference>
<evidence type="ECO:0000256" key="2">
    <source>
        <dbReference type="ARBA" id="ARBA00022679"/>
    </source>
</evidence>
<dbReference type="OrthoDB" id="9771846at2"/>
<dbReference type="Proteomes" id="UP000004508">
    <property type="component" value="Unassembled WGS sequence"/>
</dbReference>
<dbReference type="EMBL" id="ADVG01000002">
    <property type="protein sequence ID" value="EFH87140.1"/>
    <property type="molecule type" value="Genomic_DNA"/>
</dbReference>
<evidence type="ECO:0000313" key="4">
    <source>
        <dbReference type="Proteomes" id="UP000004508"/>
    </source>
</evidence>
<dbReference type="FunCoup" id="D6TMZ0">
    <property type="interactions" value="70"/>
</dbReference>
<evidence type="ECO:0000313" key="3">
    <source>
        <dbReference type="EMBL" id="EFH87140.1"/>
    </source>
</evidence>
<dbReference type="InParanoid" id="D6TMZ0"/>
<comment type="caution">
    <text evidence="3">The sequence shown here is derived from an EMBL/GenBank/DDBJ whole genome shotgun (WGS) entry which is preliminary data.</text>
</comment>
<organism evidence="3 4">
    <name type="scientific">Ktedonobacter racemifer DSM 44963</name>
    <dbReference type="NCBI Taxonomy" id="485913"/>
    <lineage>
        <taxon>Bacteria</taxon>
        <taxon>Bacillati</taxon>
        <taxon>Chloroflexota</taxon>
        <taxon>Ktedonobacteria</taxon>
        <taxon>Ktedonobacterales</taxon>
        <taxon>Ktedonobacteraceae</taxon>
        <taxon>Ktedonobacter</taxon>
    </lineage>
</organism>
<reference evidence="3 4" key="1">
    <citation type="journal article" date="2011" name="Stand. Genomic Sci.">
        <title>Non-contiguous finished genome sequence and contextual data of the filamentous soil bacterium Ktedonobacter racemifer type strain (SOSP1-21).</title>
        <authorList>
            <person name="Chang Y.J."/>
            <person name="Land M."/>
            <person name="Hauser L."/>
            <person name="Chertkov O."/>
            <person name="Del Rio T.G."/>
            <person name="Nolan M."/>
            <person name="Copeland A."/>
            <person name="Tice H."/>
            <person name="Cheng J.F."/>
            <person name="Lucas S."/>
            <person name="Han C."/>
            <person name="Goodwin L."/>
            <person name="Pitluck S."/>
            <person name="Ivanova N."/>
            <person name="Ovchinikova G."/>
            <person name="Pati A."/>
            <person name="Chen A."/>
            <person name="Palaniappan K."/>
            <person name="Mavromatis K."/>
            <person name="Liolios K."/>
            <person name="Brettin T."/>
            <person name="Fiebig A."/>
            <person name="Rohde M."/>
            <person name="Abt B."/>
            <person name="Goker M."/>
            <person name="Detter J.C."/>
            <person name="Woyke T."/>
            <person name="Bristow J."/>
            <person name="Eisen J.A."/>
            <person name="Markowitz V."/>
            <person name="Hugenholtz P."/>
            <person name="Kyrpides N.C."/>
            <person name="Klenk H.P."/>
            <person name="Lapidus A."/>
        </authorList>
    </citation>
    <scope>NUCLEOTIDE SEQUENCE [LARGE SCALE GENOMIC DNA]</scope>
    <source>
        <strain evidence="4">DSM 44963</strain>
    </source>
</reference>
<dbReference type="RefSeq" id="WP_007912010.1">
    <property type="nucleotide sequence ID" value="NZ_ADVG01000002.1"/>
</dbReference>
<dbReference type="CDD" id="cd06533">
    <property type="entry name" value="Glyco_transf_WecG_TagA"/>
    <property type="match status" value="1"/>
</dbReference>
<name>D6TMZ0_KTERA</name>
<dbReference type="STRING" id="485913.Krac_8465"/>